<feature type="domain" description="Succinylglutamate desuccinylase/Aspartoacylase catalytic" evidence="5">
    <location>
        <begin position="23"/>
        <end position="141"/>
    </location>
</feature>
<dbReference type="EMBL" id="JAABOO010000003">
    <property type="protein sequence ID" value="NER14233.1"/>
    <property type="molecule type" value="Genomic_DNA"/>
</dbReference>
<dbReference type="Proteomes" id="UP000468581">
    <property type="component" value="Unassembled WGS sequence"/>
</dbReference>
<dbReference type="RefSeq" id="WP_163607527.1">
    <property type="nucleotide sequence ID" value="NZ_JAABOO010000003.1"/>
</dbReference>
<reference evidence="6 7" key="1">
    <citation type="submission" date="2020-01" db="EMBL/GenBank/DDBJ databases">
        <title>Leptobacterium flavescens.</title>
        <authorList>
            <person name="Wang G."/>
        </authorList>
    </citation>
    <scope>NUCLEOTIDE SEQUENCE [LARGE SCALE GENOMIC DNA]</scope>
    <source>
        <strain evidence="6 7">KCTC 22160</strain>
    </source>
</reference>
<dbReference type="InterPro" id="IPR055438">
    <property type="entry name" value="AstE_AspA_cat"/>
</dbReference>
<dbReference type="Pfam" id="PF24827">
    <property type="entry name" value="AstE_AspA_cat"/>
    <property type="match status" value="1"/>
</dbReference>
<dbReference type="GO" id="GO:0016788">
    <property type="term" value="F:hydrolase activity, acting on ester bonds"/>
    <property type="evidence" value="ECO:0007669"/>
    <property type="project" value="InterPro"/>
</dbReference>
<protein>
    <submittedName>
        <fullName evidence="6">Aspartoacylase</fullName>
    </submittedName>
</protein>
<comment type="caution">
    <text evidence="6">The sequence shown here is derived from an EMBL/GenBank/DDBJ whole genome shotgun (WGS) entry which is preliminary data.</text>
</comment>
<proteinExistence type="predicted"/>
<name>A0A6P0UTR4_9FLAO</name>
<evidence type="ECO:0000256" key="1">
    <source>
        <dbReference type="ARBA" id="ARBA00001947"/>
    </source>
</evidence>
<dbReference type="PANTHER" id="PTHR15162:SF7">
    <property type="entry name" value="SUCCINYLGLUTAMATE DESUCCINYLASE"/>
    <property type="match status" value="1"/>
</dbReference>
<dbReference type="Gene3D" id="3.40.630.10">
    <property type="entry name" value="Zn peptidases"/>
    <property type="match status" value="1"/>
</dbReference>
<evidence type="ECO:0000313" key="6">
    <source>
        <dbReference type="EMBL" id="NER14233.1"/>
    </source>
</evidence>
<comment type="cofactor">
    <cofactor evidence="1">
        <name>Zn(2+)</name>
        <dbReference type="ChEBI" id="CHEBI:29105"/>
    </cofactor>
</comment>
<evidence type="ECO:0000256" key="3">
    <source>
        <dbReference type="ARBA" id="ARBA00022801"/>
    </source>
</evidence>
<evidence type="ECO:0000256" key="4">
    <source>
        <dbReference type="ARBA" id="ARBA00022833"/>
    </source>
</evidence>
<dbReference type="AlphaFoldDB" id="A0A6P0UTR4"/>
<dbReference type="InterPro" id="IPR050178">
    <property type="entry name" value="AspA/AstE_fam"/>
</dbReference>
<gene>
    <name evidence="6" type="ORF">GWK08_12335</name>
</gene>
<keyword evidence="4" id="KW-0862">Zinc</keyword>
<organism evidence="6 7">
    <name type="scientific">Leptobacterium flavescens</name>
    <dbReference type="NCBI Taxonomy" id="472055"/>
    <lineage>
        <taxon>Bacteria</taxon>
        <taxon>Pseudomonadati</taxon>
        <taxon>Bacteroidota</taxon>
        <taxon>Flavobacteriia</taxon>
        <taxon>Flavobacteriales</taxon>
        <taxon>Flavobacteriaceae</taxon>
        <taxon>Leptobacterium</taxon>
    </lineage>
</organism>
<keyword evidence="2" id="KW-0479">Metal-binding</keyword>
<dbReference type="GO" id="GO:0005829">
    <property type="term" value="C:cytosol"/>
    <property type="evidence" value="ECO:0007669"/>
    <property type="project" value="TreeGrafter"/>
</dbReference>
<evidence type="ECO:0000256" key="2">
    <source>
        <dbReference type="ARBA" id="ARBA00022723"/>
    </source>
</evidence>
<evidence type="ECO:0000259" key="5">
    <source>
        <dbReference type="Pfam" id="PF24827"/>
    </source>
</evidence>
<dbReference type="GO" id="GO:0046872">
    <property type="term" value="F:metal ion binding"/>
    <property type="evidence" value="ECO:0007669"/>
    <property type="project" value="UniProtKB-KW"/>
</dbReference>
<sequence length="393" mass="45468">MTEEKTETTERVLARMEAGPHKPAVVFFTGIHGNEPAGVLAFKRLKEKILHQNLNGSLYVLSGNLQALNKGVRYIDKDLNRLWTERRIAQLESDPSREMAEVGEQRALLKEIKAILKNTERPLYFIDFHTTSSRAIPFVTINDAMINRKFSKTFPVPVILGIEEFLEGALLSYINQLGYVSLGFESGKHDDPQAVDNAEAFMYLSLCEAGLLPKKENSLHEHYYQTLQSATKGTAHFFEVKERYPILKGDHFKMEPGFESFQSVKKGTLLAVKNKLPVYAIKNTVLFMPLYQAQGKEGFFLIEKTPRFFLRLSKFLRNRRLDRFLVYLPGISWASEKKEALLVNLKTARFLAKPVFHLLGYRHREQDGTHILMFNRERVARKRMYRSEEWYRA</sequence>
<dbReference type="SUPFAM" id="SSF53187">
    <property type="entry name" value="Zn-dependent exopeptidases"/>
    <property type="match status" value="1"/>
</dbReference>
<evidence type="ECO:0000313" key="7">
    <source>
        <dbReference type="Proteomes" id="UP000468581"/>
    </source>
</evidence>
<accession>A0A6P0UTR4</accession>
<dbReference type="PANTHER" id="PTHR15162">
    <property type="entry name" value="ASPARTOACYLASE"/>
    <property type="match status" value="1"/>
</dbReference>
<keyword evidence="7" id="KW-1185">Reference proteome</keyword>
<keyword evidence="3" id="KW-0378">Hydrolase</keyword>